<dbReference type="PROSITE" id="PS51782">
    <property type="entry name" value="LYSM"/>
    <property type="match status" value="4"/>
</dbReference>
<feature type="region of interest" description="Disordered" evidence="1">
    <location>
        <begin position="337"/>
        <end position="359"/>
    </location>
</feature>
<accession>A0ABR3Z5F4</accession>
<evidence type="ECO:0000259" key="4">
    <source>
        <dbReference type="PROSITE" id="PS51910"/>
    </source>
</evidence>
<dbReference type="InterPro" id="IPR050542">
    <property type="entry name" value="Glycosyl_Hydrlase18_Chitinase"/>
</dbReference>
<dbReference type="EC" id="3.2.1.14" evidence="5"/>
<protein>
    <submittedName>
        <fullName evidence="5">Chitinase 2</fullName>
        <ecNumber evidence="5">3.2.1.14</ecNumber>
    </submittedName>
</protein>
<name>A0ABR3Z5F4_9PEZI</name>
<dbReference type="SMART" id="SM00257">
    <property type="entry name" value="LysM"/>
    <property type="match status" value="4"/>
</dbReference>
<dbReference type="InterPro" id="IPR018392">
    <property type="entry name" value="LysM"/>
</dbReference>
<dbReference type="Gene3D" id="3.20.20.80">
    <property type="entry name" value="Glycosidases"/>
    <property type="match status" value="1"/>
</dbReference>
<keyword evidence="6" id="KW-1185">Reference proteome</keyword>
<dbReference type="EMBL" id="JAWCUI010000027">
    <property type="protein sequence ID" value="KAL1895469.1"/>
    <property type="molecule type" value="Genomic_DNA"/>
</dbReference>
<feature type="domain" description="LysM" evidence="3">
    <location>
        <begin position="413"/>
        <end position="459"/>
    </location>
</feature>
<dbReference type="CDD" id="cd00118">
    <property type="entry name" value="LysM"/>
    <property type="match status" value="4"/>
</dbReference>
<evidence type="ECO:0000259" key="3">
    <source>
        <dbReference type="PROSITE" id="PS51782"/>
    </source>
</evidence>
<gene>
    <name evidence="5" type="primary">CHT2_2</name>
    <name evidence="5" type="ORF">Sste5346_005276</name>
</gene>
<feature type="domain" description="LysM" evidence="3">
    <location>
        <begin position="498"/>
        <end position="545"/>
    </location>
</feature>
<organism evidence="5 6">
    <name type="scientific">Sporothrix stenoceras</name>
    <dbReference type="NCBI Taxonomy" id="5173"/>
    <lineage>
        <taxon>Eukaryota</taxon>
        <taxon>Fungi</taxon>
        <taxon>Dikarya</taxon>
        <taxon>Ascomycota</taxon>
        <taxon>Pezizomycotina</taxon>
        <taxon>Sordariomycetes</taxon>
        <taxon>Sordariomycetidae</taxon>
        <taxon>Ophiostomatales</taxon>
        <taxon>Ophiostomataceae</taxon>
        <taxon>Sporothrix</taxon>
    </lineage>
</organism>
<evidence type="ECO:0000313" key="6">
    <source>
        <dbReference type="Proteomes" id="UP001583186"/>
    </source>
</evidence>
<dbReference type="InterPro" id="IPR036779">
    <property type="entry name" value="LysM_dom_sf"/>
</dbReference>
<keyword evidence="5" id="KW-0326">Glycosidase</keyword>
<dbReference type="SUPFAM" id="SSF51445">
    <property type="entry name" value="(Trans)glycosidases"/>
    <property type="match status" value="1"/>
</dbReference>
<comment type="caution">
    <text evidence="5">The sequence shown here is derived from an EMBL/GenBank/DDBJ whole genome shotgun (WGS) entry which is preliminary data.</text>
</comment>
<evidence type="ECO:0000256" key="1">
    <source>
        <dbReference type="SAM" id="MobiDB-lite"/>
    </source>
</evidence>
<feature type="region of interest" description="Disordered" evidence="1">
    <location>
        <begin position="635"/>
        <end position="662"/>
    </location>
</feature>
<sequence>MTRHSLSLASLASLATLAVPALAAGGKLNVYWGQSGFRTLSQVCQEDALDFVTLSFINETPENDGNTNYPGMEFAAHCPGTTYTVHGEASNLISGCTDIQEGIPVCQQHGTKVILSIGGVFDAQLANYNLTTEDNGRYFADFLWGAFGPYNASWSGPRPFDLSATQHNSVDGFDFDIEKEFPSEDPWIALIDQLRSHWTGGEYLITGAPQCPIVSDATLPMKKMIAASQFDLIWVQFYNNPECDGTTSAFNFDEWVTFLQGTRSAHAQLYIGLPADQGASGYLDEPTLTSLLNKYGTSPSFGGVMLWDENLSYTNNNASSTNETYADLVKQIMAGVPPPPPSSTSSVSVTASPTASSTPCSNPYIVQATDDCYDLAVTYGTTVTQILALNPQLDRFCDLTSGQAICLPQACTRYYTVQSGDSCYKIDTTFGISLTQFQQWNPTVNTDCTNLNIGQKVCVSVTPGNSTGNWTSSSIPSSVSVTSSPTASASPSTVPCGKHYTVVAGDSCYVVDTKYGLTFSQLQALNPGAINSDCTNLDIGQVLCVAGLNSTSSSSIPSIVPSTTVPTTSATASSSSVPCGKHYTVAAGDSCYKVDTLYNLTFSQLQSLNPSAAINTDCTNLQIGQVLCVAGVKSNSSSSVSPSKSSLSTSTSLSTGHGTAPSSGFSTVVTSSQSYMWANTTTVTKTVSKV</sequence>
<dbReference type="Proteomes" id="UP001583186">
    <property type="component" value="Unassembled WGS sequence"/>
</dbReference>
<feature type="chain" id="PRO_5045713576" evidence="2">
    <location>
        <begin position="24"/>
        <end position="690"/>
    </location>
</feature>
<feature type="compositionally biased region" description="Low complexity" evidence="1">
    <location>
        <begin position="343"/>
        <end position="359"/>
    </location>
</feature>
<dbReference type="PROSITE" id="PS51910">
    <property type="entry name" value="GH18_2"/>
    <property type="match status" value="1"/>
</dbReference>
<dbReference type="Pfam" id="PF01476">
    <property type="entry name" value="LysM"/>
    <property type="match status" value="4"/>
</dbReference>
<dbReference type="InterPro" id="IPR017853">
    <property type="entry name" value="GH"/>
</dbReference>
<dbReference type="Pfam" id="PF00704">
    <property type="entry name" value="Glyco_hydro_18"/>
    <property type="match status" value="1"/>
</dbReference>
<keyword evidence="5" id="KW-0378">Hydrolase</keyword>
<feature type="signal peptide" evidence="2">
    <location>
        <begin position="1"/>
        <end position="23"/>
    </location>
</feature>
<evidence type="ECO:0000256" key="2">
    <source>
        <dbReference type="SAM" id="SignalP"/>
    </source>
</evidence>
<dbReference type="GO" id="GO:0008843">
    <property type="term" value="F:endochitinase activity"/>
    <property type="evidence" value="ECO:0007669"/>
    <property type="project" value="UniProtKB-EC"/>
</dbReference>
<dbReference type="PANTHER" id="PTHR45708:SF47">
    <property type="entry name" value="ENDOCHITINASE A"/>
    <property type="match status" value="1"/>
</dbReference>
<feature type="domain" description="LysM" evidence="3">
    <location>
        <begin position="581"/>
        <end position="629"/>
    </location>
</feature>
<feature type="domain" description="LysM" evidence="3">
    <location>
        <begin position="362"/>
        <end position="407"/>
    </location>
</feature>
<dbReference type="PANTHER" id="PTHR45708">
    <property type="entry name" value="ENDOCHITINASE"/>
    <property type="match status" value="1"/>
</dbReference>
<dbReference type="InterPro" id="IPR001223">
    <property type="entry name" value="Glyco_hydro18_cat"/>
</dbReference>
<feature type="compositionally biased region" description="Low complexity" evidence="1">
    <location>
        <begin position="635"/>
        <end position="654"/>
    </location>
</feature>
<reference evidence="5 6" key="1">
    <citation type="journal article" date="2024" name="IMA Fungus">
        <title>IMA Genome - F19 : A genome assembly and annotation guide to empower mycologists, including annotated draft genome sequences of Ceratocystis pirilliformis, Diaporthe australafricana, Fusarium ophioides, Paecilomyces lecythidis, and Sporothrix stenoceras.</title>
        <authorList>
            <person name="Aylward J."/>
            <person name="Wilson A.M."/>
            <person name="Visagie C.M."/>
            <person name="Spraker J."/>
            <person name="Barnes I."/>
            <person name="Buitendag C."/>
            <person name="Ceriani C."/>
            <person name="Del Mar Angel L."/>
            <person name="du Plessis D."/>
            <person name="Fuchs T."/>
            <person name="Gasser K."/>
            <person name="Kramer D."/>
            <person name="Li W."/>
            <person name="Munsamy K."/>
            <person name="Piso A."/>
            <person name="Price J.L."/>
            <person name="Sonnekus B."/>
            <person name="Thomas C."/>
            <person name="van der Nest A."/>
            <person name="van Dijk A."/>
            <person name="van Heerden A."/>
            <person name="van Vuuren N."/>
            <person name="Yilmaz N."/>
            <person name="Duong T.A."/>
            <person name="van der Merwe N.A."/>
            <person name="Wingfield M.J."/>
            <person name="Wingfield B.D."/>
        </authorList>
    </citation>
    <scope>NUCLEOTIDE SEQUENCE [LARGE SCALE GENOMIC DNA]</scope>
    <source>
        <strain evidence="5 6">CMW 5346</strain>
    </source>
</reference>
<proteinExistence type="predicted"/>
<dbReference type="Gene3D" id="3.10.350.10">
    <property type="entry name" value="LysM domain"/>
    <property type="match status" value="4"/>
</dbReference>
<dbReference type="SUPFAM" id="SSF54106">
    <property type="entry name" value="LysM domain"/>
    <property type="match status" value="4"/>
</dbReference>
<evidence type="ECO:0000313" key="5">
    <source>
        <dbReference type="EMBL" id="KAL1895469.1"/>
    </source>
</evidence>
<feature type="domain" description="GH18" evidence="4">
    <location>
        <begin position="26"/>
        <end position="336"/>
    </location>
</feature>
<keyword evidence="2" id="KW-0732">Signal</keyword>